<accession>C4G9K2</accession>
<dbReference type="Gene3D" id="3.20.20.70">
    <property type="entry name" value="Aldolase class I"/>
    <property type="match status" value="1"/>
</dbReference>
<dbReference type="GO" id="GO:0051539">
    <property type="term" value="F:4 iron, 4 sulfur cluster binding"/>
    <property type="evidence" value="ECO:0007669"/>
    <property type="project" value="UniProtKB-KW"/>
</dbReference>
<dbReference type="PROSITE" id="PS01087">
    <property type="entry name" value="RADICAL_ACTIVATING"/>
    <property type="match status" value="1"/>
</dbReference>
<dbReference type="Proteomes" id="UP000003494">
    <property type="component" value="Unassembled WGS sequence"/>
</dbReference>
<dbReference type="SFLD" id="SFLDG01066">
    <property type="entry name" value="organic_radical-activating_enz"/>
    <property type="match status" value="1"/>
</dbReference>
<evidence type="ECO:0000259" key="9">
    <source>
        <dbReference type="PROSITE" id="PS51918"/>
    </source>
</evidence>
<proteinExistence type="inferred from homology"/>
<keyword evidence="8" id="KW-0411">Iron-sulfur</keyword>
<dbReference type="SFLD" id="SFLDS00029">
    <property type="entry name" value="Radical_SAM"/>
    <property type="match status" value="1"/>
</dbReference>
<evidence type="ECO:0000256" key="1">
    <source>
        <dbReference type="ARBA" id="ARBA00001966"/>
    </source>
</evidence>
<keyword evidence="6 10" id="KW-0560">Oxidoreductase</keyword>
<comment type="caution">
    <text evidence="10">The sequence shown here is derived from an EMBL/GenBank/DDBJ whole genome shotgun (WGS) entry which is preliminary data.</text>
</comment>
<comment type="cofactor">
    <cofactor evidence="1">
        <name>[4Fe-4S] cluster</name>
        <dbReference type="ChEBI" id="CHEBI:49883"/>
    </cofactor>
</comment>
<dbReference type="InterPro" id="IPR012839">
    <property type="entry name" value="Organic_radical_activase"/>
</dbReference>
<evidence type="ECO:0000256" key="3">
    <source>
        <dbReference type="ARBA" id="ARBA00022485"/>
    </source>
</evidence>
<keyword evidence="4" id="KW-0949">S-adenosyl-L-methionine</keyword>
<dbReference type="SUPFAM" id="SSF102114">
    <property type="entry name" value="Radical SAM enzymes"/>
    <property type="match status" value="1"/>
</dbReference>
<organism evidence="10 11">
    <name type="scientific">Shuttleworthella satelles DSM 14600</name>
    <dbReference type="NCBI Taxonomy" id="626523"/>
    <lineage>
        <taxon>Bacteria</taxon>
        <taxon>Bacillati</taxon>
        <taxon>Bacillota</taxon>
        <taxon>Clostridia</taxon>
        <taxon>Lachnospirales</taxon>
        <taxon>Lachnospiraceae</taxon>
        <taxon>Shuttleworthella</taxon>
    </lineage>
</organism>
<dbReference type="PANTHER" id="PTHR30352:SF4">
    <property type="entry name" value="PYRUVATE FORMATE-LYASE 2-ACTIVATING ENZYME"/>
    <property type="match status" value="1"/>
</dbReference>
<evidence type="ECO:0000313" key="10">
    <source>
        <dbReference type="EMBL" id="EEP29299.1"/>
    </source>
</evidence>
<evidence type="ECO:0000256" key="6">
    <source>
        <dbReference type="ARBA" id="ARBA00023002"/>
    </source>
</evidence>
<dbReference type="EC" id="1.97.1.-" evidence="10"/>
<dbReference type="GO" id="GO:0046872">
    <property type="term" value="F:metal ion binding"/>
    <property type="evidence" value="ECO:0007669"/>
    <property type="project" value="UniProtKB-KW"/>
</dbReference>
<evidence type="ECO:0000256" key="8">
    <source>
        <dbReference type="ARBA" id="ARBA00023014"/>
    </source>
</evidence>
<dbReference type="Pfam" id="PF04055">
    <property type="entry name" value="Radical_SAM"/>
    <property type="match status" value="1"/>
</dbReference>
<evidence type="ECO:0000256" key="2">
    <source>
        <dbReference type="ARBA" id="ARBA00009777"/>
    </source>
</evidence>
<keyword evidence="7" id="KW-0408">Iron</keyword>
<evidence type="ECO:0000313" key="11">
    <source>
        <dbReference type="Proteomes" id="UP000003494"/>
    </source>
</evidence>
<keyword evidence="5" id="KW-0479">Metal-binding</keyword>
<dbReference type="PROSITE" id="PS51918">
    <property type="entry name" value="RADICAL_SAM"/>
    <property type="match status" value="1"/>
</dbReference>
<dbReference type="EMBL" id="ACIP02000001">
    <property type="protein sequence ID" value="EEP29299.1"/>
    <property type="molecule type" value="Genomic_DNA"/>
</dbReference>
<reference evidence="10" key="1">
    <citation type="submission" date="2009-04" db="EMBL/GenBank/DDBJ databases">
        <authorList>
            <person name="Weinstock G."/>
            <person name="Sodergren E."/>
            <person name="Clifton S."/>
            <person name="Fulton L."/>
            <person name="Fulton B."/>
            <person name="Courtney L."/>
            <person name="Fronick C."/>
            <person name="Harrison M."/>
            <person name="Strong C."/>
            <person name="Farmer C."/>
            <person name="Delahaunty K."/>
            <person name="Markovic C."/>
            <person name="Hall O."/>
            <person name="Minx P."/>
            <person name="Tomlinson C."/>
            <person name="Mitreva M."/>
            <person name="Nelson J."/>
            <person name="Hou S."/>
            <person name="Wollam A."/>
            <person name="Pepin K.H."/>
            <person name="Johnson M."/>
            <person name="Bhonagiri V."/>
            <person name="Nash W.E."/>
            <person name="Warren W."/>
            <person name="Chinwalla A."/>
            <person name="Mardis E.R."/>
            <person name="Wilson R.K."/>
        </authorList>
    </citation>
    <scope>NUCLEOTIDE SEQUENCE [LARGE SCALE GENOMIC DNA]</scope>
    <source>
        <strain evidence="10">DSM 14600</strain>
    </source>
</reference>
<evidence type="ECO:0000256" key="4">
    <source>
        <dbReference type="ARBA" id="ARBA00022691"/>
    </source>
</evidence>
<feature type="domain" description="Radical SAM core" evidence="9">
    <location>
        <begin position="21"/>
        <end position="257"/>
    </location>
</feature>
<evidence type="ECO:0000256" key="5">
    <source>
        <dbReference type="ARBA" id="ARBA00022723"/>
    </source>
</evidence>
<dbReference type="NCBIfam" id="TIGR02494">
    <property type="entry name" value="PFLE_PFLC"/>
    <property type="match status" value="1"/>
</dbReference>
<dbReference type="RefSeq" id="WP_006905687.1">
    <property type="nucleotide sequence ID" value="NZ_GG665866.1"/>
</dbReference>
<dbReference type="InterPro" id="IPR007197">
    <property type="entry name" value="rSAM"/>
</dbReference>
<sequence>MNRDYLKTRGRIFDIQRYSIHDGQGIRTIVFLKGCFLRCRWCCNPESQSREIETMIVAGKKKVIGRDVTVEEVMETVVKDRIYYRTSGGGGLTLSGGESLCQPEFTRDMFRAAKETGISTALESTAYSDYDRIEAILPYLDQYLLDIKHMDSAKHKEYTGVANERILANARRIAASGQTRLSIRVPTVPGFNDRPEEILAIARFADQLPGVKTIHLLPYHRLGQDKYDGLGRDYGMKETPLPDGEKMQTLARLVRENTSLECRIGG</sequence>
<protein>
    <submittedName>
        <fullName evidence="10">Glycyl-radical enzyme activating protein family protein</fullName>
        <ecNumber evidence="10">1.97.1.-</ecNumber>
    </submittedName>
</protein>
<keyword evidence="3" id="KW-0004">4Fe-4S</keyword>
<dbReference type="InterPro" id="IPR013785">
    <property type="entry name" value="Aldolase_TIM"/>
</dbReference>
<dbReference type="InterPro" id="IPR034457">
    <property type="entry name" value="Organic_radical-activating"/>
</dbReference>
<dbReference type="PIRSF" id="PIRSF000371">
    <property type="entry name" value="PFL_act_enz"/>
    <property type="match status" value="1"/>
</dbReference>
<dbReference type="InterPro" id="IPR058240">
    <property type="entry name" value="rSAM_sf"/>
</dbReference>
<keyword evidence="11" id="KW-1185">Reference proteome</keyword>
<dbReference type="AlphaFoldDB" id="C4G9K2"/>
<gene>
    <name evidence="10" type="ORF">GCWU000342_00655</name>
</gene>
<dbReference type="STRING" id="626523.GCWU000342_00655"/>
<dbReference type="eggNOG" id="COG1180">
    <property type="taxonomic scope" value="Bacteria"/>
</dbReference>
<dbReference type="InterPro" id="IPR001989">
    <property type="entry name" value="Radical_activat_CS"/>
</dbReference>
<dbReference type="HOGENOM" id="CLU_058969_1_1_9"/>
<dbReference type="PANTHER" id="PTHR30352">
    <property type="entry name" value="PYRUVATE FORMATE-LYASE-ACTIVATING ENZYME"/>
    <property type="match status" value="1"/>
</dbReference>
<comment type="similarity">
    <text evidence="2">Belongs to the organic radical-activating enzymes family.</text>
</comment>
<evidence type="ECO:0000256" key="7">
    <source>
        <dbReference type="ARBA" id="ARBA00023004"/>
    </source>
</evidence>
<name>C4G9K2_9FIRM</name>
<dbReference type="GO" id="GO:0016491">
    <property type="term" value="F:oxidoreductase activity"/>
    <property type="evidence" value="ECO:0007669"/>
    <property type="project" value="UniProtKB-KW"/>
</dbReference>